<comment type="caution">
    <text evidence="1">The sequence shown here is derived from an EMBL/GenBank/DDBJ whole genome shotgun (WGS) entry which is preliminary data.</text>
</comment>
<reference evidence="1" key="1">
    <citation type="submission" date="2022-08" db="EMBL/GenBank/DDBJ databases">
        <authorList>
            <person name="Kallberg Y."/>
            <person name="Tangrot J."/>
            <person name="Rosling A."/>
        </authorList>
    </citation>
    <scope>NUCLEOTIDE SEQUENCE</scope>
    <source>
        <strain evidence="1">Wild A</strain>
    </source>
</reference>
<organism evidence="1 2">
    <name type="scientific">Funneliformis geosporum</name>
    <dbReference type="NCBI Taxonomy" id="1117311"/>
    <lineage>
        <taxon>Eukaryota</taxon>
        <taxon>Fungi</taxon>
        <taxon>Fungi incertae sedis</taxon>
        <taxon>Mucoromycota</taxon>
        <taxon>Glomeromycotina</taxon>
        <taxon>Glomeromycetes</taxon>
        <taxon>Glomerales</taxon>
        <taxon>Glomeraceae</taxon>
        <taxon>Funneliformis</taxon>
    </lineage>
</organism>
<accession>A0A9W4SN17</accession>
<name>A0A9W4SN17_9GLOM</name>
<dbReference type="EMBL" id="CAMKVN010001335">
    <property type="protein sequence ID" value="CAI2175263.1"/>
    <property type="molecule type" value="Genomic_DNA"/>
</dbReference>
<proteinExistence type="predicted"/>
<dbReference type="OrthoDB" id="2394456at2759"/>
<sequence>MYIPKRMPDCNYFRNLWWNKGEFNPKAKWEAVTLPYKLAVGVTFDEFVRRSEESNAHGCWEWTNGDVMVYEWPSEPHEICIRTIYDELLKACISVIRTNARIYSLGSSTTRANGEGKEADDSYRPKKILAIPPNGSDRYNCPWPNVIVEIAYSESIDHVTKKVNEYWLRPNRERPSRMRAWHYCVLDRVTRNIFPARTTFEFGMQNGNGAPLNIQPGSCVINIKLDCLYHDLDPSIQIPRNTLSDPITLDFFYVQQAIVEVFMGRD</sequence>
<dbReference type="AlphaFoldDB" id="A0A9W4SN17"/>
<evidence type="ECO:0000313" key="1">
    <source>
        <dbReference type="EMBL" id="CAI2175263.1"/>
    </source>
</evidence>
<dbReference type="Proteomes" id="UP001153678">
    <property type="component" value="Unassembled WGS sequence"/>
</dbReference>
<keyword evidence="2" id="KW-1185">Reference proteome</keyword>
<gene>
    <name evidence="1" type="ORF">FWILDA_LOCUS7005</name>
</gene>
<evidence type="ECO:0000313" key="2">
    <source>
        <dbReference type="Proteomes" id="UP001153678"/>
    </source>
</evidence>
<protein>
    <submittedName>
        <fullName evidence="1">2874_t:CDS:1</fullName>
    </submittedName>
</protein>